<dbReference type="OrthoDB" id="5282002at2759"/>
<proteinExistence type="predicted"/>
<evidence type="ECO:0000256" key="1">
    <source>
        <dbReference type="SAM" id="MobiDB-lite"/>
    </source>
</evidence>
<evidence type="ECO:0000259" key="3">
    <source>
        <dbReference type="Pfam" id="PF20179"/>
    </source>
</evidence>
<comment type="caution">
    <text evidence="4">The sequence shown here is derived from an EMBL/GenBank/DDBJ whole genome shotgun (WGS) entry which is preliminary data.</text>
</comment>
<keyword evidence="5" id="KW-1185">Reference proteome</keyword>
<feature type="region of interest" description="Disordered" evidence="1">
    <location>
        <begin position="61"/>
        <end position="84"/>
    </location>
</feature>
<evidence type="ECO:0000259" key="2">
    <source>
        <dbReference type="Pfam" id="PF13824"/>
    </source>
</evidence>
<gene>
    <name evidence="4" type="primary">MSS51</name>
    <name evidence="4" type="ORF">H4219_001533</name>
</gene>
<evidence type="ECO:0000313" key="4">
    <source>
        <dbReference type="EMBL" id="KAJ1920160.1"/>
    </source>
</evidence>
<dbReference type="InterPro" id="IPR046824">
    <property type="entry name" value="Mss51-like_C"/>
</dbReference>
<organism evidence="4 5">
    <name type="scientific">Mycoemilia scoparia</name>
    <dbReference type="NCBI Taxonomy" id="417184"/>
    <lineage>
        <taxon>Eukaryota</taxon>
        <taxon>Fungi</taxon>
        <taxon>Fungi incertae sedis</taxon>
        <taxon>Zoopagomycota</taxon>
        <taxon>Kickxellomycotina</taxon>
        <taxon>Kickxellomycetes</taxon>
        <taxon>Kickxellales</taxon>
        <taxon>Kickxellaceae</taxon>
        <taxon>Mycoemilia</taxon>
    </lineage>
</organism>
<feature type="domain" description="Mitochondrial splicing suppressor 51-like C-terminal" evidence="3">
    <location>
        <begin position="255"/>
        <end position="420"/>
    </location>
</feature>
<sequence length="451" mass="51305">MPQRLIPFVARHATQRVGIPLSRTGCLSIFERRLPILSTWPIQPSRSISLKSLITPKIKSKKSTPFYSGNEEGGKVMPLSKSPSKEIREKAALIKTHGTCPICADQAAEGSTLEVKHPEFECPECGYPTHCSEEHWNQDKKHHTEACHHLRTANQDEHDLRSGRQMTEFEFPSAQLPEMVVNMSSWDTFFYTRQFRTVGSAQAMRHVSKLLTYPITIAAALHALSPFTLSTGLTAEGLKSITALRATMKEHEMAQSDKQMASHVRPLRLFILGARAEAMLPPHIFLQLSYLFPHSPLHIYFIGPECIPSPDQSQTTVSVTPKLVLKFYKDLFHEAIWNFTPFDPYTDAFFMFSPGLGHPLGRPIWSPTISKLLETKCSVFATGFHEDDLHRDIDVLSEDFGSEIDWLLESQINPFRSLKRDFSIRDLREWAVANWGIYAFRGKRYEVQHNS</sequence>
<protein>
    <submittedName>
        <fullName evidence="4">Translational activator for mitochondrial COX1</fullName>
    </submittedName>
</protein>
<dbReference type="AlphaFoldDB" id="A0A9W8DRS2"/>
<dbReference type="InterPro" id="IPR032717">
    <property type="entry name" value="Mss51_Znf"/>
</dbReference>
<feature type="domain" description="Mitochondrial splicing suppressor 51 zinc-finger" evidence="2">
    <location>
        <begin position="100"/>
        <end position="160"/>
    </location>
</feature>
<accession>A0A9W8DRS2</accession>
<evidence type="ECO:0000313" key="5">
    <source>
        <dbReference type="Proteomes" id="UP001150538"/>
    </source>
</evidence>
<dbReference type="EMBL" id="JANBPU010000017">
    <property type="protein sequence ID" value="KAJ1920160.1"/>
    <property type="molecule type" value="Genomic_DNA"/>
</dbReference>
<dbReference type="Proteomes" id="UP001150538">
    <property type="component" value="Unassembled WGS sequence"/>
</dbReference>
<dbReference type="PANTHER" id="PTHR28069:SF1">
    <property type="entry name" value="PROTEIN MSS51, MITOCHONDRIAL"/>
    <property type="match status" value="1"/>
</dbReference>
<dbReference type="PANTHER" id="PTHR28069">
    <property type="entry name" value="GH20023P"/>
    <property type="match status" value="1"/>
</dbReference>
<dbReference type="Pfam" id="PF13824">
    <property type="entry name" value="zf-Mss51"/>
    <property type="match status" value="1"/>
</dbReference>
<dbReference type="Pfam" id="PF20179">
    <property type="entry name" value="MSS51_C"/>
    <property type="match status" value="1"/>
</dbReference>
<reference evidence="4" key="1">
    <citation type="submission" date="2022-07" db="EMBL/GenBank/DDBJ databases">
        <title>Phylogenomic reconstructions and comparative analyses of Kickxellomycotina fungi.</title>
        <authorList>
            <person name="Reynolds N.K."/>
            <person name="Stajich J.E."/>
            <person name="Barry K."/>
            <person name="Grigoriev I.V."/>
            <person name="Crous P."/>
            <person name="Smith M.E."/>
        </authorList>
    </citation>
    <scope>NUCLEOTIDE SEQUENCE</scope>
    <source>
        <strain evidence="4">NBRC 100468</strain>
    </source>
</reference>
<name>A0A9W8DRS2_9FUNG</name>